<feature type="compositionally biased region" description="Basic and acidic residues" evidence="1">
    <location>
        <begin position="171"/>
        <end position="194"/>
    </location>
</feature>
<evidence type="ECO:0000313" key="4">
    <source>
        <dbReference type="Proteomes" id="UP000001261"/>
    </source>
</evidence>
<keyword evidence="2" id="KW-0812">Transmembrane</keyword>
<name>A0A0D8JTL5_COCIM</name>
<dbReference type="EMBL" id="GG704912">
    <property type="protein sequence ID" value="KJF60617.1"/>
    <property type="molecule type" value="Genomic_DNA"/>
</dbReference>
<dbReference type="InParanoid" id="A0A0D8JTL5"/>
<keyword evidence="2" id="KW-1133">Transmembrane helix</keyword>
<evidence type="ECO:0000256" key="2">
    <source>
        <dbReference type="SAM" id="Phobius"/>
    </source>
</evidence>
<sequence length="285" mass="30916">MPQGVTCSKLVLGELARTGAAAAQAGGGLVGRRVGDWFWLCNAGWSSLERLGVLLLLLLLLVVVVVLVRGLAMSLYESQLQLAMSNRESEAHSGRSELRESKQKRKDGWALVAAEKVSGQSGFINRWQVLERKLEASGGVNHGETRVLESVRDLCDWTGSERKTQKKKKKICGEQRDAREGRRGPGGEARERRPGQLRNAPPGLVPSDDGLLLNGAPPNRIRGRLWAAGGLDGGSVELVSFGLAREKVFWLSSRPGGDRCVVAGHSARRLSLSLGTLKKEKVKIK</sequence>
<dbReference type="AlphaFoldDB" id="A0A0D8JTL5"/>
<reference evidence="4" key="1">
    <citation type="journal article" date="2009" name="Genome Res.">
        <title>Comparative genomic analyses of the human fungal pathogens Coccidioides and their relatives.</title>
        <authorList>
            <person name="Sharpton T.J."/>
            <person name="Stajich J.E."/>
            <person name="Rounsley S.D."/>
            <person name="Gardner M.J."/>
            <person name="Wortman J.R."/>
            <person name="Jordar V.S."/>
            <person name="Maiti R."/>
            <person name="Kodira C.D."/>
            <person name="Neafsey D.E."/>
            <person name="Zeng Q."/>
            <person name="Hung C.-Y."/>
            <person name="McMahan C."/>
            <person name="Muszewska A."/>
            <person name="Grynberg M."/>
            <person name="Mandel M.A."/>
            <person name="Kellner E.M."/>
            <person name="Barker B.M."/>
            <person name="Galgiani J.N."/>
            <person name="Orbach M.J."/>
            <person name="Kirkland T.N."/>
            <person name="Cole G.T."/>
            <person name="Henn M.R."/>
            <person name="Birren B.W."/>
            <person name="Taylor J.W."/>
        </authorList>
    </citation>
    <scope>NUCLEOTIDE SEQUENCE [LARGE SCALE GENOMIC DNA]</scope>
    <source>
        <strain evidence="4">RS</strain>
    </source>
</reference>
<protein>
    <submittedName>
        <fullName evidence="3">Uncharacterized protein</fullName>
    </submittedName>
</protein>
<dbReference type="Proteomes" id="UP000001261">
    <property type="component" value="Unassembled WGS sequence"/>
</dbReference>
<feature type="region of interest" description="Disordered" evidence="1">
    <location>
        <begin position="165"/>
        <end position="212"/>
    </location>
</feature>
<keyword evidence="4" id="KW-1185">Reference proteome</keyword>
<evidence type="ECO:0000313" key="3">
    <source>
        <dbReference type="EMBL" id="KJF60617.1"/>
    </source>
</evidence>
<organism evidence="3 4">
    <name type="scientific">Coccidioides immitis (strain RS)</name>
    <name type="common">Valley fever fungus</name>
    <dbReference type="NCBI Taxonomy" id="246410"/>
    <lineage>
        <taxon>Eukaryota</taxon>
        <taxon>Fungi</taxon>
        <taxon>Dikarya</taxon>
        <taxon>Ascomycota</taxon>
        <taxon>Pezizomycotina</taxon>
        <taxon>Eurotiomycetes</taxon>
        <taxon>Eurotiomycetidae</taxon>
        <taxon>Onygenales</taxon>
        <taxon>Onygenaceae</taxon>
        <taxon>Coccidioides</taxon>
    </lineage>
</organism>
<dbReference type="KEGG" id="cim:CIMG_11819"/>
<reference evidence="4" key="2">
    <citation type="journal article" date="2010" name="Genome Res.">
        <title>Population genomic sequencing of Coccidioides fungi reveals recent hybridization and transposon control.</title>
        <authorList>
            <person name="Neafsey D.E."/>
            <person name="Barker B.M."/>
            <person name="Sharpton T.J."/>
            <person name="Stajich J.E."/>
            <person name="Park D.J."/>
            <person name="Whiston E."/>
            <person name="Hung C.-Y."/>
            <person name="McMahan C."/>
            <person name="White J."/>
            <person name="Sykes S."/>
            <person name="Heiman D."/>
            <person name="Young S."/>
            <person name="Zeng Q."/>
            <person name="Abouelleil A."/>
            <person name="Aftuck L."/>
            <person name="Bessette D."/>
            <person name="Brown A."/>
            <person name="FitzGerald M."/>
            <person name="Lui A."/>
            <person name="Macdonald J.P."/>
            <person name="Priest M."/>
            <person name="Orbach M.J."/>
            <person name="Galgiani J.N."/>
            <person name="Kirkland T.N."/>
            <person name="Cole G.T."/>
            <person name="Birren B.W."/>
            <person name="Henn M.R."/>
            <person name="Taylor J.W."/>
            <person name="Rounsley S.D."/>
        </authorList>
    </citation>
    <scope>GENOME REANNOTATION</scope>
    <source>
        <strain evidence="4">RS</strain>
    </source>
</reference>
<dbReference type="VEuPathDB" id="FungiDB:CIMG_11819"/>
<gene>
    <name evidence="3" type="ORF">CIMG_11819</name>
</gene>
<evidence type="ECO:0000256" key="1">
    <source>
        <dbReference type="SAM" id="MobiDB-lite"/>
    </source>
</evidence>
<dbReference type="RefSeq" id="XP_012214126.1">
    <property type="nucleotide sequence ID" value="XM_012358703.1"/>
</dbReference>
<dbReference type="GeneID" id="24163894"/>
<keyword evidence="2" id="KW-0472">Membrane</keyword>
<accession>A0A0D8JTL5</accession>
<feature type="transmembrane region" description="Helical" evidence="2">
    <location>
        <begin position="53"/>
        <end position="76"/>
    </location>
</feature>
<proteinExistence type="predicted"/>